<dbReference type="EMBL" id="ATAE01000005">
    <property type="protein sequence ID" value="ERN54596.1"/>
    <property type="molecule type" value="Genomic_DNA"/>
</dbReference>
<dbReference type="PATRIC" id="fig|1188261.3.peg.287"/>
<evidence type="ECO:0000313" key="3">
    <source>
        <dbReference type="Proteomes" id="UP000017170"/>
    </source>
</evidence>
<comment type="caution">
    <text evidence="2">The sequence shown here is derived from an EMBL/GenBank/DDBJ whole genome shotgun (WGS) entry which is preliminary data.</text>
</comment>
<dbReference type="RefSeq" id="WP_022626699.1">
    <property type="nucleotide sequence ID" value="NZ_ATAE01000005.1"/>
</dbReference>
<dbReference type="PANTHER" id="PTHR47829">
    <property type="entry name" value="HYDROLASE, PUTATIVE (AFU_ORTHOLOGUE AFUA_1G12880)-RELATED"/>
    <property type="match status" value="1"/>
</dbReference>
<dbReference type="Pfam" id="PF01636">
    <property type="entry name" value="APH"/>
    <property type="match status" value="1"/>
</dbReference>
<keyword evidence="3" id="KW-1185">Reference proteome</keyword>
<protein>
    <recommendedName>
        <fullName evidence="1">Aminoglycoside phosphotransferase domain-containing protein</fullName>
    </recommendedName>
</protein>
<dbReference type="Gene3D" id="3.90.1200.10">
    <property type="match status" value="1"/>
</dbReference>
<sequence>MTLIQLDVQPPSDQSINWKQLVQLLSKELPNIDTRELYVKQFTTGYSNLTYLLSFNDKEMVMRRPPFGEIPPRAHDMEREYKILKKVHPYFSLAPEPYLYVEEDDISEKHFYIMEKKEGIVLDDCIPPEIQHVNDIEVKASHALIDTLVNLHSIDIYETNLVELGRPEGYLKRQVKGWIKRYHASIVDNHLGIDKLIRWLQENIPSSPTPAIVHNDMKLNNMMLSEDDLSKAIGVFDWELCSVGDPLLDLAGSIAYWTEPGDAETGLVSVTQLGGFLSRNEMVQQYAVKSGRNIDGFDYYLSFAFFKIAVILQQIYSRYKKGELKDERFHTLNKGIANLIDLSMKAKQDKILR</sequence>
<dbReference type="InterPro" id="IPR041726">
    <property type="entry name" value="ACAD10_11_N"/>
</dbReference>
<organism evidence="2 3">
    <name type="scientific">Alkalihalophilus marmarensis DSM 21297</name>
    <dbReference type="NCBI Taxonomy" id="1188261"/>
    <lineage>
        <taxon>Bacteria</taxon>
        <taxon>Bacillati</taxon>
        <taxon>Bacillota</taxon>
        <taxon>Bacilli</taxon>
        <taxon>Bacillales</taxon>
        <taxon>Bacillaceae</taxon>
        <taxon>Alkalihalophilus</taxon>
    </lineage>
</organism>
<dbReference type="InterPro" id="IPR011009">
    <property type="entry name" value="Kinase-like_dom_sf"/>
</dbReference>
<dbReference type="CDD" id="cd05154">
    <property type="entry name" value="ACAD10_11_N-like"/>
    <property type="match status" value="1"/>
</dbReference>
<name>U6SVA9_9BACI</name>
<accession>U6SVA9</accession>
<dbReference type="PANTHER" id="PTHR47829:SF1">
    <property type="entry name" value="HAD FAMILY PHOSPHATASE"/>
    <property type="match status" value="1"/>
</dbReference>
<dbReference type="Proteomes" id="UP000017170">
    <property type="component" value="Unassembled WGS sequence"/>
</dbReference>
<dbReference type="Gene3D" id="3.30.200.20">
    <property type="entry name" value="Phosphorylase Kinase, domain 1"/>
    <property type="match status" value="1"/>
</dbReference>
<dbReference type="InterPro" id="IPR002575">
    <property type="entry name" value="Aminoglycoside_PTrfase"/>
</dbReference>
<proteinExistence type="predicted"/>
<gene>
    <name evidence="2" type="ORF">A33I_04435</name>
</gene>
<evidence type="ECO:0000313" key="2">
    <source>
        <dbReference type="EMBL" id="ERN54596.1"/>
    </source>
</evidence>
<evidence type="ECO:0000259" key="1">
    <source>
        <dbReference type="Pfam" id="PF01636"/>
    </source>
</evidence>
<reference evidence="2 3" key="1">
    <citation type="journal article" date="2013" name="Genome Announc.">
        <title>Genome Sequence of the Extreme Obligate Alkaliphile Bacillus marmarensis Strain DSM 21297.</title>
        <authorList>
            <person name="Wernick D.G."/>
            <person name="Choi K.Y."/>
            <person name="Tat C.A."/>
            <person name="Lafontaine Rivera J.G."/>
            <person name="Liao J.C."/>
        </authorList>
    </citation>
    <scope>NUCLEOTIDE SEQUENCE [LARGE SCALE GENOMIC DNA]</scope>
    <source>
        <strain evidence="2 3">DSM 21297</strain>
    </source>
</reference>
<dbReference type="AlphaFoldDB" id="U6SVA9"/>
<dbReference type="InterPro" id="IPR052898">
    <property type="entry name" value="ACAD10-like"/>
</dbReference>
<dbReference type="SUPFAM" id="SSF56112">
    <property type="entry name" value="Protein kinase-like (PK-like)"/>
    <property type="match status" value="1"/>
</dbReference>
<feature type="domain" description="Aminoglycoside phosphotransferase" evidence="1">
    <location>
        <begin position="39"/>
        <end position="264"/>
    </location>
</feature>